<dbReference type="OrthoDB" id="10308035at2759"/>
<reference evidence="1" key="1">
    <citation type="submission" date="2020-07" db="EMBL/GenBank/DDBJ databases">
        <title>Multicomponent nature underlies the extraordinary mechanical properties of spider dragline silk.</title>
        <authorList>
            <person name="Kono N."/>
            <person name="Nakamura H."/>
            <person name="Mori M."/>
            <person name="Yoshida Y."/>
            <person name="Ohtoshi R."/>
            <person name="Malay A.D."/>
            <person name="Moran D.A.P."/>
            <person name="Tomita M."/>
            <person name="Numata K."/>
            <person name="Arakawa K."/>
        </authorList>
    </citation>
    <scope>NUCLEOTIDE SEQUENCE</scope>
</reference>
<evidence type="ECO:0000313" key="1">
    <source>
        <dbReference type="EMBL" id="GFR15484.1"/>
    </source>
</evidence>
<dbReference type="AlphaFoldDB" id="A0A8X6I4X8"/>
<evidence type="ECO:0000313" key="2">
    <source>
        <dbReference type="Proteomes" id="UP000887116"/>
    </source>
</evidence>
<proteinExistence type="predicted"/>
<sequence length="81" mass="9178">MDQKRDRPALNGSSRTNLMVGEMVSRFLTPEQYGMDRKKRAVNVSLGNFEEFVIGLPALRINGVRRIGKSPIFLDWTAPVK</sequence>
<dbReference type="Proteomes" id="UP000887116">
    <property type="component" value="Unassembled WGS sequence"/>
</dbReference>
<organism evidence="1 2">
    <name type="scientific">Trichonephila clavata</name>
    <name type="common">Joro spider</name>
    <name type="synonym">Nephila clavata</name>
    <dbReference type="NCBI Taxonomy" id="2740835"/>
    <lineage>
        <taxon>Eukaryota</taxon>
        <taxon>Metazoa</taxon>
        <taxon>Ecdysozoa</taxon>
        <taxon>Arthropoda</taxon>
        <taxon>Chelicerata</taxon>
        <taxon>Arachnida</taxon>
        <taxon>Araneae</taxon>
        <taxon>Araneomorphae</taxon>
        <taxon>Entelegynae</taxon>
        <taxon>Araneoidea</taxon>
        <taxon>Nephilidae</taxon>
        <taxon>Trichonephila</taxon>
    </lineage>
</organism>
<dbReference type="EMBL" id="BMAO01007377">
    <property type="protein sequence ID" value="GFR15484.1"/>
    <property type="molecule type" value="Genomic_DNA"/>
</dbReference>
<keyword evidence="2" id="KW-1185">Reference proteome</keyword>
<protein>
    <submittedName>
        <fullName evidence="1">Uncharacterized protein</fullName>
    </submittedName>
</protein>
<accession>A0A8X6I4X8</accession>
<comment type="caution">
    <text evidence="1">The sequence shown here is derived from an EMBL/GenBank/DDBJ whole genome shotgun (WGS) entry which is preliminary data.</text>
</comment>
<gene>
    <name evidence="1" type="ORF">TNCT_65411</name>
</gene>
<name>A0A8X6I4X8_TRICU</name>